<reference evidence="1 2" key="1">
    <citation type="submission" date="2019-03" db="EMBL/GenBank/DDBJ databases">
        <authorList>
            <person name="Kox A.R. M."/>
        </authorList>
    </citation>
    <scope>NUCLEOTIDE SEQUENCE [LARGE SCALE GENOMIC DNA]</scope>
    <source>
        <strain evidence="1">MTUNDRAET4 annotated genome</strain>
        <plasmid evidence="2">2</plasmid>
    </source>
</reference>
<geneLocation type="plasmid" evidence="1 2">
    <name>2</name>
</geneLocation>
<protein>
    <submittedName>
        <fullName evidence="1">Uncharacterized protein</fullName>
    </submittedName>
</protein>
<keyword evidence="1" id="KW-0614">Plasmid</keyword>
<sequence length="68" mass="7165">MSVSAVVAPTGREANIYARRAEPDLNGGYPLSKEHFGRVRVVVSISWAPSSTSAQGGAPDGVQALRRL</sequence>
<dbReference type="KEGG" id="mtun:MTUNDRAET4_0044.1"/>
<dbReference type="Proteomes" id="UP000294360">
    <property type="component" value="Plasmid 2"/>
</dbReference>
<evidence type="ECO:0000313" key="2">
    <source>
        <dbReference type="Proteomes" id="UP000294360"/>
    </source>
</evidence>
<dbReference type="EMBL" id="LR536451">
    <property type="protein sequence ID" value="VFU16312.1"/>
    <property type="molecule type" value="Genomic_DNA"/>
</dbReference>
<evidence type="ECO:0000313" key="1">
    <source>
        <dbReference type="EMBL" id="VFU16312.1"/>
    </source>
</evidence>
<name>A0A4U8Z6K6_METTU</name>
<organism evidence="1 2">
    <name type="scientific">Methylocella tundrae</name>
    <dbReference type="NCBI Taxonomy" id="227605"/>
    <lineage>
        <taxon>Bacteria</taxon>
        <taxon>Pseudomonadati</taxon>
        <taxon>Pseudomonadota</taxon>
        <taxon>Alphaproteobacteria</taxon>
        <taxon>Hyphomicrobiales</taxon>
        <taxon>Beijerinckiaceae</taxon>
        <taxon>Methylocella</taxon>
    </lineage>
</organism>
<dbReference type="AlphaFoldDB" id="A0A4U8Z6K6"/>
<gene>
    <name evidence="1" type="ORF">MTUNDRAET4_0044</name>
</gene>
<accession>A0A4U8Z6K6</accession>
<proteinExistence type="predicted"/>